<dbReference type="Proteomes" id="UP001176941">
    <property type="component" value="Chromosome 7"/>
</dbReference>
<evidence type="ECO:0000256" key="1">
    <source>
        <dbReference type="SAM" id="MobiDB-lite"/>
    </source>
</evidence>
<proteinExistence type="predicted"/>
<name>A0ABN8ZW78_RANTA</name>
<evidence type="ECO:0000313" key="2">
    <source>
        <dbReference type="EMBL" id="CAI9178208.1"/>
    </source>
</evidence>
<reference evidence="2" key="1">
    <citation type="submission" date="2023-04" db="EMBL/GenBank/DDBJ databases">
        <authorList>
            <consortium name="ELIXIR-Norway"/>
        </authorList>
    </citation>
    <scope>NUCLEOTIDE SEQUENCE [LARGE SCALE GENOMIC DNA]</scope>
</reference>
<sequence length="178" mass="18164">MVLFSEKGAGAPISPPARAAGPADVGFPSLLRNSARPSCYIASTGVVADLWPGPPPGPSVDAETPLGHAVSVALAPRTLAAGTVGGDARRAAPTLGSPHGNSRLLQSSRQAGCLPGRPAQHLPAQGALHVGSWSFAFAFSEVSVGVGIRVHLVQAWKSHPRAGTIQRAETTSSWRSSL</sequence>
<protein>
    <submittedName>
        <fullName evidence="2">Uncharacterized protein</fullName>
    </submittedName>
</protein>
<gene>
    <name evidence="2" type="ORF">MRATA1EN1_LOCUS27170</name>
</gene>
<organism evidence="2 3">
    <name type="scientific">Rangifer tarandus platyrhynchus</name>
    <name type="common">Svalbard reindeer</name>
    <dbReference type="NCBI Taxonomy" id="3082113"/>
    <lineage>
        <taxon>Eukaryota</taxon>
        <taxon>Metazoa</taxon>
        <taxon>Chordata</taxon>
        <taxon>Craniata</taxon>
        <taxon>Vertebrata</taxon>
        <taxon>Euteleostomi</taxon>
        <taxon>Mammalia</taxon>
        <taxon>Eutheria</taxon>
        <taxon>Laurasiatheria</taxon>
        <taxon>Artiodactyla</taxon>
        <taxon>Ruminantia</taxon>
        <taxon>Pecora</taxon>
        <taxon>Cervidae</taxon>
        <taxon>Odocoileinae</taxon>
        <taxon>Rangifer</taxon>
    </lineage>
</organism>
<accession>A0ABN8ZW78</accession>
<evidence type="ECO:0000313" key="3">
    <source>
        <dbReference type="Proteomes" id="UP001176941"/>
    </source>
</evidence>
<dbReference type="EMBL" id="OX459943">
    <property type="protein sequence ID" value="CAI9178208.1"/>
    <property type="molecule type" value="Genomic_DNA"/>
</dbReference>
<feature type="region of interest" description="Disordered" evidence="1">
    <location>
        <begin position="1"/>
        <end position="22"/>
    </location>
</feature>
<keyword evidence="3" id="KW-1185">Reference proteome</keyword>